<keyword evidence="5" id="KW-0472">Membrane</keyword>
<feature type="chain" id="PRO_5015308090" evidence="12">
    <location>
        <begin position="38"/>
        <end position="193"/>
    </location>
</feature>
<dbReference type="SMART" id="SM00499">
    <property type="entry name" value="AAI"/>
    <property type="match status" value="1"/>
</dbReference>
<dbReference type="Proteomes" id="UP000241394">
    <property type="component" value="Chromosome LG29"/>
</dbReference>
<dbReference type="InterPro" id="IPR000528">
    <property type="entry name" value="Plant_nsLTP"/>
</dbReference>
<dbReference type="PANTHER" id="PTHR33044">
    <property type="entry name" value="BIFUNCTIONAL INHIBITOR/LIPID-TRANSFER PROTEIN/SEED STORAGE 2S ALBUMIN SUPERFAMILY PROTEIN-RELATED"/>
    <property type="match status" value="1"/>
</dbReference>
<evidence type="ECO:0000256" key="6">
    <source>
        <dbReference type="ARBA" id="ARBA00022729"/>
    </source>
</evidence>
<evidence type="ECO:0000256" key="4">
    <source>
        <dbReference type="ARBA" id="ARBA00022475"/>
    </source>
</evidence>
<keyword evidence="15" id="KW-1185">Reference proteome</keyword>
<keyword evidence="7" id="KW-0446">Lipid-binding</keyword>
<feature type="compositionally biased region" description="Polar residues" evidence="11">
    <location>
        <begin position="130"/>
        <end position="151"/>
    </location>
</feature>
<feature type="signal peptide" evidence="12">
    <location>
        <begin position="1"/>
        <end position="37"/>
    </location>
</feature>
<name>A0A2R6P5G5_ACTCC</name>
<evidence type="ECO:0000256" key="3">
    <source>
        <dbReference type="ARBA" id="ARBA00022448"/>
    </source>
</evidence>
<evidence type="ECO:0000256" key="7">
    <source>
        <dbReference type="ARBA" id="ARBA00023121"/>
    </source>
</evidence>
<keyword evidence="10" id="KW-0449">Lipoprotein</keyword>
<keyword evidence="5" id="KW-0336">GPI-anchor</keyword>
<keyword evidence="4" id="KW-1003">Cell membrane</keyword>
<evidence type="ECO:0000256" key="12">
    <source>
        <dbReference type="SAM" id="SignalP"/>
    </source>
</evidence>
<accession>A0A2R6P5G5</accession>
<evidence type="ECO:0000256" key="10">
    <source>
        <dbReference type="ARBA" id="ARBA00023288"/>
    </source>
</evidence>
<dbReference type="InterPro" id="IPR043325">
    <property type="entry name" value="LTSS"/>
</dbReference>
<dbReference type="STRING" id="1590841.A0A2R6P5G5"/>
<dbReference type="SMR" id="A0A2R6P5G5"/>
<dbReference type="Pfam" id="PF14368">
    <property type="entry name" value="LTP_2"/>
    <property type="match status" value="1"/>
</dbReference>
<dbReference type="SUPFAM" id="SSF47699">
    <property type="entry name" value="Bifunctional inhibitor/lipid-transfer protein/seed storage 2S albumin"/>
    <property type="match status" value="1"/>
</dbReference>
<reference evidence="14 15" key="1">
    <citation type="submission" date="2017-07" db="EMBL/GenBank/DDBJ databases">
        <title>An improved, manually edited Actinidia chinensis var. chinensis (kiwifruit) genome highlights the challenges associated with draft genomes and gene prediction in plants.</title>
        <authorList>
            <person name="Pilkington S."/>
            <person name="Crowhurst R."/>
            <person name="Hilario E."/>
            <person name="Nardozza S."/>
            <person name="Fraser L."/>
            <person name="Peng Y."/>
            <person name="Gunaseelan K."/>
            <person name="Simpson R."/>
            <person name="Tahir J."/>
            <person name="Deroles S."/>
            <person name="Templeton K."/>
            <person name="Luo Z."/>
            <person name="Davy M."/>
            <person name="Cheng C."/>
            <person name="Mcneilage M."/>
            <person name="Scaglione D."/>
            <person name="Liu Y."/>
            <person name="Zhang Q."/>
            <person name="Datson P."/>
            <person name="De Silva N."/>
            <person name="Gardiner S."/>
            <person name="Bassett H."/>
            <person name="Chagne D."/>
            <person name="Mccallum J."/>
            <person name="Dzierzon H."/>
            <person name="Deng C."/>
            <person name="Wang Y.-Y."/>
            <person name="Barron N."/>
            <person name="Manako K."/>
            <person name="Bowen J."/>
            <person name="Foster T."/>
            <person name="Erridge Z."/>
            <person name="Tiffin H."/>
            <person name="Waite C."/>
            <person name="Davies K."/>
            <person name="Grierson E."/>
            <person name="Laing W."/>
            <person name="Kirk R."/>
            <person name="Chen X."/>
            <person name="Wood M."/>
            <person name="Montefiori M."/>
            <person name="Brummell D."/>
            <person name="Schwinn K."/>
            <person name="Catanach A."/>
            <person name="Fullerton C."/>
            <person name="Li D."/>
            <person name="Meiyalaghan S."/>
            <person name="Nieuwenhuizen N."/>
            <person name="Read N."/>
            <person name="Prakash R."/>
            <person name="Hunter D."/>
            <person name="Zhang H."/>
            <person name="Mckenzie M."/>
            <person name="Knabel M."/>
            <person name="Harris A."/>
            <person name="Allan A."/>
            <person name="Chen A."/>
            <person name="Janssen B."/>
            <person name="Plunkett B."/>
            <person name="Dwamena C."/>
            <person name="Voogd C."/>
            <person name="Leif D."/>
            <person name="Lafferty D."/>
            <person name="Souleyre E."/>
            <person name="Varkonyi-Gasic E."/>
            <person name="Gambi F."/>
            <person name="Hanley J."/>
            <person name="Yao J.-L."/>
            <person name="Cheung J."/>
            <person name="David K."/>
            <person name="Warren B."/>
            <person name="Marsh K."/>
            <person name="Snowden K."/>
            <person name="Lin-Wang K."/>
            <person name="Brian L."/>
            <person name="Martinez-Sanchez M."/>
            <person name="Wang M."/>
            <person name="Ileperuma N."/>
            <person name="Macnee N."/>
            <person name="Campin R."/>
            <person name="Mcatee P."/>
            <person name="Drummond R."/>
            <person name="Espley R."/>
            <person name="Ireland H."/>
            <person name="Wu R."/>
            <person name="Atkinson R."/>
            <person name="Karunairetnam S."/>
            <person name="Bulley S."/>
            <person name="Chunkath S."/>
            <person name="Hanley Z."/>
            <person name="Storey R."/>
            <person name="Thrimawithana A."/>
            <person name="Thomson S."/>
            <person name="David C."/>
            <person name="Testolin R."/>
        </authorList>
    </citation>
    <scope>NUCLEOTIDE SEQUENCE [LARGE SCALE GENOMIC DNA]</scope>
    <source>
        <strain evidence="15">cv. Red5</strain>
        <tissue evidence="14">Young leaf</tissue>
    </source>
</reference>
<dbReference type="InParanoid" id="A0A2R6P5G5"/>
<dbReference type="OMA" id="PKCLCEV"/>
<evidence type="ECO:0000256" key="11">
    <source>
        <dbReference type="SAM" id="MobiDB-lite"/>
    </source>
</evidence>
<dbReference type="PRINTS" id="PR00382">
    <property type="entry name" value="LIPIDTRNSFER"/>
</dbReference>
<keyword evidence="8" id="KW-1015">Disulfide bond</keyword>
<evidence type="ECO:0000256" key="8">
    <source>
        <dbReference type="ARBA" id="ARBA00023157"/>
    </source>
</evidence>
<evidence type="ECO:0000256" key="5">
    <source>
        <dbReference type="ARBA" id="ARBA00022622"/>
    </source>
</evidence>
<sequence>MAHHQRTGMGLASRAKTFAYLHTILATVIMLWTVVTAQSSNCTKALISMSPCLNYITGNPSTPTSRCCQQLASVVRSQSQCLCEVLNGGGSSMGINVNQTQAVALPGACNVQTPPISRCNVASPADSPAGTPQSPNTITSGTGSKTVPSTKDGSKTVPLTKDGLSDASSTRMTVSLLFLLLFIASSASTSTIC</sequence>
<feature type="domain" description="Bifunctional inhibitor/plant lipid transfer protein/seed storage helical" evidence="13">
    <location>
        <begin position="42"/>
        <end position="119"/>
    </location>
</feature>
<dbReference type="GO" id="GO:0006869">
    <property type="term" value="P:lipid transport"/>
    <property type="evidence" value="ECO:0007669"/>
    <property type="project" value="InterPro"/>
</dbReference>
<protein>
    <submittedName>
        <fullName evidence="14">Non-specific lipid-transfer protein-like protein</fullName>
    </submittedName>
</protein>
<dbReference type="InterPro" id="IPR036312">
    <property type="entry name" value="Bifun_inhib/LTP/seed_sf"/>
</dbReference>
<dbReference type="InterPro" id="IPR016140">
    <property type="entry name" value="Bifunc_inhib/LTP/seed_store"/>
</dbReference>
<reference evidence="15" key="2">
    <citation type="journal article" date="2018" name="BMC Genomics">
        <title>A manually annotated Actinidia chinensis var. chinensis (kiwifruit) genome highlights the challenges associated with draft genomes and gene prediction in plants.</title>
        <authorList>
            <person name="Pilkington S.M."/>
            <person name="Crowhurst R."/>
            <person name="Hilario E."/>
            <person name="Nardozza S."/>
            <person name="Fraser L."/>
            <person name="Peng Y."/>
            <person name="Gunaseelan K."/>
            <person name="Simpson R."/>
            <person name="Tahir J."/>
            <person name="Deroles S.C."/>
            <person name="Templeton K."/>
            <person name="Luo Z."/>
            <person name="Davy M."/>
            <person name="Cheng C."/>
            <person name="McNeilage M."/>
            <person name="Scaglione D."/>
            <person name="Liu Y."/>
            <person name="Zhang Q."/>
            <person name="Datson P."/>
            <person name="De Silva N."/>
            <person name="Gardiner S.E."/>
            <person name="Bassett H."/>
            <person name="Chagne D."/>
            <person name="McCallum J."/>
            <person name="Dzierzon H."/>
            <person name="Deng C."/>
            <person name="Wang Y.Y."/>
            <person name="Barron L."/>
            <person name="Manako K."/>
            <person name="Bowen J."/>
            <person name="Foster T.M."/>
            <person name="Erridge Z.A."/>
            <person name="Tiffin H."/>
            <person name="Waite C.N."/>
            <person name="Davies K.M."/>
            <person name="Grierson E.P."/>
            <person name="Laing W.A."/>
            <person name="Kirk R."/>
            <person name="Chen X."/>
            <person name="Wood M."/>
            <person name="Montefiori M."/>
            <person name="Brummell D.A."/>
            <person name="Schwinn K.E."/>
            <person name="Catanach A."/>
            <person name="Fullerton C."/>
            <person name="Li D."/>
            <person name="Meiyalaghan S."/>
            <person name="Nieuwenhuizen N."/>
            <person name="Read N."/>
            <person name="Prakash R."/>
            <person name="Hunter D."/>
            <person name="Zhang H."/>
            <person name="McKenzie M."/>
            <person name="Knabel M."/>
            <person name="Harris A."/>
            <person name="Allan A.C."/>
            <person name="Gleave A."/>
            <person name="Chen A."/>
            <person name="Janssen B.J."/>
            <person name="Plunkett B."/>
            <person name="Ampomah-Dwamena C."/>
            <person name="Voogd C."/>
            <person name="Leif D."/>
            <person name="Lafferty D."/>
            <person name="Souleyre E.J.F."/>
            <person name="Varkonyi-Gasic E."/>
            <person name="Gambi F."/>
            <person name="Hanley J."/>
            <person name="Yao J.L."/>
            <person name="Cheung J."/>
            <person name="David K.M."/>
            <person name="Warren B."/>
            <person name="Marsh K."/>
            <person name="Snowden K.C."/>
            <person name="Lin-Wang K."/>
            <person name="Brian L."/>
            <person name="Martinez-Sanchez M."/>
            <person name="Wang M."/>
            <person name="Ileperuma N."/>
            <person name="Macnee N."/>
            <person name="Campin R."/>
            <person name="McAtee P."/>
            <person name="Drummond R.S.M."/>
            <person name="Espley R.V."/>
            <person name="Ireland H.S."/>
            <person name="Wu R."/>
            <person name="Atkinson R.G."/>
            <person name="Karunairetnam S."/>
            <person name="Bulley S."/>
            <person name="Chunkath S."/>
            <person name="Hanley Z."/>
            <person name="Storey R."/>
            <person name="Thrimawithana A.H."/>
            <person name="Thomson S."/>
            <person name="David C."/>
            <person name="Testolin R."/>
            <person name="Huang H."/>
            <person name="Hellens R.P."/>
            <person name="Schaffer R.J."/>
        </authorList>
    </citation>
    <scope>NUCLEOTIDE SEQUENCE [LARGE SCALE GENOMIC DNA]</scope>
    <source>
        <strain evidence="15">cv. Red5</strain>
    </source>
</reference>
<evidence type="ECO:0000259" key="13">
    <source>
        <dbReference type="SMART" id="SM00499"/>
    </source>
</evidence>
<evidence type="ECO:0000256" key="9">
    <source>
        <dbReference type="ARBA" id="ARBA00023180"/>
    </source>
</evidence>
<dbReference type="EMBL" id="NKQK01000029">
    <property type="protein sequence ID" value="PSR85349.1"/>
    <property type="molecule type" value="Genomic_DNA"/>
</dbReference>
<keyword evidence="9" id="KW-0325">Glycoprotein</keyword>
<keyword evidence="6 12" id="KW-0732">Signal</keyword>
<organism evidence="14 15">
    <name type="scientific">Actinidia chinensis var. chinensis</name>
    <name type="common">Chinese soft-hair kiwi</name>
    <dbReference type="NCBI Taxonomy" id="1590841"/>
    <lineage>
        <taxon>Eukaryota</taxon>
        <taxon>Viridiplantae</taxon>
        <taxon>Streptophyta</taxon>
        <taxon>Embryophyta</taxon>
        <taxon>Tracheophyta</taxon>
        <taxon>Spermatophyta</taxon>
        <taxon>Magnoliopsida</taxon>
        <taxon>eudicotyledons</taxon>
        <taxon>Gunneridae</taxon>
        <taxon>Pentapetalae</taxon>
        <taxon>asterids</taxon>
        <taxon>Ericales</taxon>
        <taxon>Actinidiaceae</taxon>
        <taxon>Actinidia</taxon>
    </lineage>
</organism>
<dbReference type="GO" id="GO:0098552">
    <property type="term" value="C:side of membrane"/>
    <property type="evidence" value="ECO:0007669"/>
    <property type="project" value="UniProtKB-KW"/>
</dbReference>
<evidence type="ECO:0000256" key="1">
    <source>
        <dbReference type="ARBA" id="ARBA00004609"/>
    </source>
</evidence>
<dbReference type="GO" id="GO:0008289">
    <property type="term" value="F:lipid binding"/>
    <property type="evidence" value="ECO:0007669"/>
    <property type="project" value="UniProtKB-KW"/>
</dbReference>
<proteinExistence type="inferred from homology"/>
<comment type="subcellular location">
    <subcellularLocation>
        <location evidence="1">Cell membrane</location>
        <topology evidence="1">Lipid-anchor</topology>
        <topology evidence="1">GPI-anchor</topology>
    </subcellularLocation>
</comment>
<feature type="region of interest" description="Disordered" evidence="11">
    <location>
        <begin position="120"/>
        <end position="165"/>
    </location>
</feature>
<evidence type="ECO:0000313" key="15">
    <source>
        <dbReference type="Proteomes" id="UP000241394"/>
    </source>
</evidence>
<dbReference type="Gene3D" id="1.10.110.10">
    <property type="entry name" value="Plant lipid-transfer and hydrophobic proteins"/>
    <property type="match status" value="1"/>
</dbReference>
<keyword evidence="3" id="KW-0813">Transport</keyword>
<dbReference type="AlphaFoldDB" id="A0A2R6P5G5"/>
<comment type="similarity">
    <text evidence="2">Belongs to the plant LTP family.</text>
</comment>
<dbReference type="FunCoup" id="A0A2R6P5G5">
    <property type="interactions" value="24"/>
</dbReference>
<dbReference type="GO" id="GO:0005886">
    <property type="term" value="C:plasma membrane"/>
    <property type="evidence" value="ECO:0007669"/>
    <property type="project" value="UniProtKB-SubCell"/>
</dbReference>
<evidence type="ECO:0000313" key="14">
    <source>
        <dbReference type="EMBL" id="PSR85349.1"/>
    </source>
</evidence>
<dbReference type="FunFam" id="1.10.110.10:FF:000001">
    <property type="entry name" value="Bifunctional inhibitor/lipid-transfer protein/seed storage 2S albumin superfamily protein"/>
    <property type="match status" value="1"/>
</dbReference>
<dbReference type="Gramene" id="PSR85349">
    <property type="protein sequence ID" value="PSR85349"/>
    <property type="gene ID" value="CEY00_Acc33339"/>
</dbReference>
<comment type="caution">
    <text evidence="14">The sequence shown here is derived from an EMBL/GenBank/DDBJ whole genome shotgun (WGS) entry which is preliminary data.</text>
</comment>
<dbReference type="OrthoDB" id="911994at2759"/>
<evidence type="ECO:0000256" key="2">
    <source>
        <dbReference type="ARBA" id="ARBA00009748"/>
    </source>
</evidence>
<dbReference type="CDD" id="cd00010">
    <property type="entry name" value="AAI_LTSS"/>
    <property type="match status" value="1"/>
</dbReference>
<gene>
    <name evidence="14" type="ORF">CEY00_Acc33339</name>
</gene>